<evidence type="ECO:0000313" key="1">
    <source>
        <dbReference type="EMBL" id="KAH6929261.1"/>
    </source>
</evidence>
<dbReference type="Proteomes" id="UP000821845">
    <property type="component" value="Chromosome 6"/>
</dbReference>
<organism evidence="1 2">
    <name type="scientific">Hyalomma asiaticum</name>
    <name type="common">Tick</name>
    <dbReference type="NCBI Taxonomy" id="266040"/>
    <lineage>
        <taxon>Eukaryota</taxon>
        <taxon>Metazoa</taxon>
        <taxon>Ecdysozoa</taxon>
        <taxon>Arthropoda</taxon>
        <taxon>Chelicerata</taxon>
        <taxon>Arachnida</taxon>
        <taxon>Acari</taxon>
        <taxon>Parasitiformes</taxon>
        <taxon>Ixodida</taxon>
        <taxon>Ixodoidea</taxon>
        <taxon>Ixodidae</taxon>
        <taxon>Hyalomminae</taxon>
        <taxon>Hyalomma</taxon>
    </lineage>
</organism>
<reference evidence="1" key="1">
    <citation type="submission" date="2020-05" db="EMBL/GenBank/DDBJ databases">
        <title>Large-scale comparative analyses of tick genomes elucidate their genetic diversity and vector capacities.</title>
        <authorList>
            <person name="Jia N."/>
            <person name="Wang J."/>
            <person name="Shi W."/>
            <person name="Du L."/>
            <person name="Sun Y."/>
            <person name="Zhan W."/>
            <person name="Jiang J."/>
            <person name="Wang Q."/>
            <person name="Zhang B."/>
            <person name="Ji P."/>
            <person name="Sakyi L.B."/>
            <person name="Cui X."/>
            <person name="Yuan T."/>
            <person name="Jiang B."/>
            <person name="Yang W."/>
            <person name="Lam T.T.-Y."/>
            <person name="Chang Q."/>
            <person name="Ding S."/>
            <person name="Wang X."/>
            <person name="Zhu J."/>
            <person name="Ruan X."/>
            <person name="Zhao L."/>
            <person name="Wei J."/>
            <person name="Que T."/>
            <person name="Du C."/>
            <person name="Cheng J."/>
            <person name="Dai P."/>
            <person name="Han X."/>
            <person name="Huang E."/>
            <person name="Gao Y."/>
            <person name="Liu J."/>
            <person name="Shao H."/>
            <person name="Ye R."/>
            <person name="Li L."/>
            <person name="Wei W."/>
            <person name="Wang X."/>
            <person name="Wang C."/>
            <person name="Yang T."/>
            <person name="Huo Q."/>
            <person name="Li W."/>
            <person name="Guo W."/>
            <person name="Chen H."/>
            <person name="Zhou L."/>
            <person name="Ni X."/>
            <person name="Tian J."/>
            <person name="Zhou Y."/>
            <person name="Sheng Y."/>
            <person name="Liu T."/>
            <person name="Pan Y."/>
            <person name="Xia L."/>
            <person name="Li J."/>
            <person name="Zhao F."/>
            <person name="Cao W."/>
        </authorList>
    </citation>
    <scope>NUCLEOTIDE SEQUENCE</scope>
    <source>
        <strain evidence="1">Hyas-2018</strain>
    </source>
</reference>
<protein>
    <submittedName>
        <fullName evidence="1">Uncharacterized protein</fullName>
    </submittedName>
</protein>
<gene>
    <name evidence="1" type="ORF">HPB50_025381</name>
</gene>
<sequence>MLFVTQAMGDDSDARGQTTADSVSQEKTSDEYNGATLVQENPTEQSKVPEDNSNRQGQVTEDSSGQAKSIGEFIDQELNSANHSLNAGVSEPFVFWRHVPPPTLCLPPRLLPYDYYSRVPPPVLPSLPIPPTPPPPPPNGVFPALWNGTPCGIWPVPAPQVAVGVLPTPPPEVDSSPKHYTCSDFTEVHDATPMEISPSASPIPPSTTTSTEGETPAPSEKAENTTDETCEVSSSHSMKPSGPQNGVSVTRALKPVKYSHADDPRLAESSVLSLLKRCMSCAKKMALAKRKGIAYVAEECSCSKKFLPSNVERESTASTTKSEPFQEKLEKPIDSAVSAAARQQAATDADTPMTSCESNEPSLASVESTQPAYCVSQCADKLTEKTQPVNASCTERKPGSEESKEYLIPVVQGRRAQQRSWQRRRTTSCDTYAAIDKGPDNGETFSNCSYNNHVPAEYLVNRFIEEIRAASEQVSCASDNRVKVKITGVYVPGPKVDNLQTTVIDMEMDPLLGACVEHAEGPFMLPSELEEDDEGWLWTFE</sequence>
<proteinExistence type="predicted"/>
<evidence type="ECO:0000313" key="2">
    <source>
        <dbReference type="Proteomes" id="UP000821845"/>
    </source>
</evidence>
<dbReference type="EMBL" id="CM023486">
    <property type="protein sequence ID" value="KAH6929261.1"/>
    <property type="molecule type" value="Genomic_DNA"/>
</dbReference>
<keyword evidence="2" id="KW-1185">Reference proteome</keyword>
<comment type="caution">
    <text evidence="1">The sequence shown here is derived from an EMBL/GenBank/DDBJ whole genome shotgun (WGS) entry which is preliminary data.</text>
</comment>
<accession>A0ACB7S5D2</accession>
<name>A0ACB7S5D2_HYAAI</name>